<keyword evidence="3" id="KW-0732">Signal</keyword>
<feature type="compositionally biased region" description="Polar residues" evidence="1">
    <location>
        <begin position="382"/>
        <end position="393"/>
    </location>
</feature>
<dbReference type="EMBL" id="MU864929">
    <property type="protein sequence ID" value="KAK4466828.1"/>
    <property type="molecule type" value="Genomic_DNA"/>
</dbReference>
<name>A0AAV9I5S8_9PEZI</name>
<keyword evidence="5" id="KW-1185">Reference proteome</keyword>
<reference evidence="4" key="1">
    <citation type="journal article" date="2023" name="Mol. Phylogenet. Evol.">
        <title>Genome-scale phylogeny and comparative genomics of the fungal order Sordariales.</title>
        <authorList>
            <person name="Hensen N."/>
            <person name="Bonometti L."/>
            <person name="Westerberg I."/>
            <person name="Brannstrom I.O."/>
            <person name="Guillou S."/>
            <person name="Cros-Aarteil S."/>
            <person name="Calhoun S."/>
            <person name="Haridas S."/>
            <person name="Kuo A."/>
            <person name="Mondo S."/>
            <person name="Pangilinan J."/>
            <person name="Riley R."/>
            <person name="LaButti K."/>
            <person name="Andreopoulos B."/>
            <person name="Lipzen A."/>
            <person name="Chen C."/>
            <person name="Yan M."/>
            <person name="Daum C."/>
            <person name="Ng V."/>
            <person name="Clum A."/>
            <person name="Steindorff A."/>
            <person name="Ohm R.A."/>
            <person name="Martin F."/>
            <person name="Silar P."/>
            <person name="Natvig D.O."/>
            <person name="Lalanne C."/>
            <person name="Gautier V."/>
            <person name="Ament-Velasquez S.L."/>
            <person name="Kruys A."/>
            <person name="Hutchinson M.I."/>
            <person name="Powell A.J."/>
            <person name="Barry K."/>
            <person name="Miller A.N."/>
            <person name="Grigoriev I.V."/>
            <person name="Debuchy R."/>
            <person name="Gladieux P."/>
            <person name="Hiltunen Thoren M."/>
            <person name="Johannesson H."/>
        </authorList>
    </citation>
    <scope>NUCLEOTIDE SEQUENCE</scope>
    <source>
        <strain evidence="4">PSN324</strain>
    </source>
</reference>
<keyword evidence="2" id="KW-0812">Transmembrane</keyword>
<feature type="region of interest" description="Disordered" evidence="1">
    <location>
        <begin position="312"/>
        <end position="413"/>
    </location>
</feature>
<proteinExistence type="predicted"/>
<gene>
    <name evidence="4" type="ORF">QBC42DRAFT_165854</name>
</gene>
<dbReference type="Pfam" id="PF14610">
    <property type="entry name" value="Psg1"/>
    <property type="match status" value="1"/>
</dbReference>
<dbReference type="Proteomes" id="UP001321749">
    <property type="component" value="Unassembled WGS sequence"/>
</dbReference>
<feature type="compositionally biased region" description="Basic and acidic residues" evidence="1">
    <location>
        <begin position="396"/>
        <end position="413"/>
    </location>
</feature>
<accession>A0AAV9I5S8</accession>
<evidence type="ECO:0000313" key="4">
    <source>
        <dbReference type="EMBL" id="KAK4466828.1"/>
    </source>
</evidence>
<feature type="transmembrane region" description="Helical" evidence="2">
    <location>
        <begin position="269"/>
        <end position="291"/>
    </location>
</feature>
<feature type="chain" id="PRO_5043821528" description="Mid2 domain-containing protein" evidence="3">
    <location>
        <begin position="27"/>
        <end position="413"/>
    </location>
</feature>
<evidence type="ECO:0000256" key="3">
    <source>
        <dbReference type="SAM" id="SignalP"/>
    </source>
</evidence>
<keyword evidence="2" id="KW-1133">Transmembrane helix</keyword>
<comment type="caution">
    <text evidence="4">The sequence shown here is derived from an EMBL/GenBank/DDBJ whole genome shotgun (WGS) entry which is preliminary data.</text>
</comment>
<evidence type="ECO:0000256" key="2">
    <source>
        <dbReference type="SAM" id="Phobius"/>
    </source>
</evidence>
<reference evidence="4" key="2">
    <citation type="submission" date="2023-06" db="EMBL/GenBank/DDBJ databases">
        <authorList>
            <consortium name="Lawrence Berkeley National Laboratory"/>
            <person name="Mondo S.J."/>
            <person name="Hensen N."/>
            <person name="Bonometti L."/>
            <person name="Westerberg I."/>
            <person name="Brannstrom I.O."/>
            <person name="Guillou S."/>
            <person name="Cros-Aarteil S."/>
            <person name="Calhoun S."/>
            <person name="Haridas S."/>
            <person name="Kuo A."/>
            <person name="Pangilinan J."/>
            <person name="Riley R."/>
            <person name="Labutti K."/>
            <person name="Andreopoulos B."/>
            <person name="Lipzen A."/>
            <person name="Chen C."/>
            <person name="Yanf M."/>
            <person name="Daum C."/>
            <person name="Ng V."/>
            <person name="Clum A."/>
            <person name="Steindorff A."/>
            <person name="Ohm R."/>
            <person name="Martin F."/>
            <person name="Silar P."/>
            <person name="Natvig D."/>
            <person name="Lalanne C."/>
            <person name="Gautier V."/>
            <person name="Ament-Velasquez S.L."/>
            <person name="Kruys A."/>
            <person name="Hutchinson M.I."/>
            <person name="Powell A.J."/>
            <person name="Barry K."/>
            <person name="Miller A.N."/>
            <person name="Grigoriev I.V."/>
            <person name="Debuchy R."/>
            <person name="Gladieux P."/>
            <person name="Thoren M.H."/>
            <person name="Johannesson H."/>
        </authorList>
    </citation>
    <scope>NUCLEOTIDE SEQUENCE</scope>
    <source>
        <strain evidence="4">PSN324</strain>
    </source>
</reference>
<keyword evidence="2" id="KW-0472">Membrane</keyword>
<feature type="compositionally biased region" description="Polar residues" evidence="1">
    <location>
        <begin position="333"/>
        <end position="342"/>
    </location>
</feature>
<protein>
    <recommendedName>
        <fullName evidence="6">Mid2 domain-containing protein</fullName>
    </recommendedName>
</protein>
<organism evidence="4 5">
    <name type="scientific">Cladorrhinum samala</name>
    <dbReference type="NCBI Taxonomy" id="585594"/>
    <lineage>
        <taxon>Eukaryota</taxon>
        <taxon>Fungi</taxon>
        <taxon>Dikarya</taxon>
        <taxon>Ascomycota</taxon>
        <taxon>Pezizomycotina</taxon>
        <taxon>Sordariomycetes</taxon>
        <taxon>Sordariomycetidae</taxon>
        <taxon>Sordariales</taxon>
        <taxon>Podosporaceae</taxon>
        <taxon>Cladorrhinum</taxon>
    </lineage>
</organism>
<feature type="signal peptide" evidence="3">
    <location>
        <begin position="1"/>
        <end position="26"/>
    </location>
</feature>
<sequence>MGETRWLRQLAVGLGLLLTSVSPSLALPQAGGAGTTVADAPVPWVTINPAGEAETRSPQVITTEGHRSTISQPPSALLSTATYIISPDGRASTYTGLAPVASATGSGDSQAGMFLTCSNTVGLDEPFCLPKRGSTLHPGRTYYITWAPSYFPSSKHVTLSISSPPASDSSSSSSSPSSGGVQGTAEVVLSASGFYAWHIPADYLNSSPSSSSVSVQLSLAYEDDSSSSSSPSSANQNLSLIVVPGPTVFITAAPTASGSSSDDDDGINVIAIAVPIIIVVLLLALLGFCFVKWKRTGRVPLIGAVMSSGSRMGRRMSSRSFSAGYGVGKSKSQRTGTASGTTAVEPGDDRGPYGVGRDDKSETDIGGGGGGVELTDRDSWGTRRSPTSPSSKGRNVFREELERQAREEEAGKR</sequence>
<dbReference type="InterPro" id="IPR028000">
    <property type="entry name" value="Pma1"/>
</dbReference>
<feature type="compositionally biased region" description="Basic and acidic residues" evidence="1">
    <location>
        <begin position="347"/>
        <end position="363"/>
    </location>
</feature>
<evidence type="ECO:0000313" key="5">
    <source>
        <dbReference type="Proteomes" id="UP001321749"/>
    </source>
</evidence>
<evidence type="ECO:0000256" key="1">
    <source>
        <dbReference type="SAM" id="MobiDB-lite"/>
    </source>
</evidence>
<dbReference type="AlphaFoldDB" id="A0AAV9I5S8"/>
<evidence type="ECO:0008006" key="6">
    <source>
        <dbReference type="Google" id="ProtNLM"/>
    </source>
</evidence>